<evidence type="ECO:0008006" key="5">
    <source>
        <dbReference type="Google" id="ProtNLM"/>
    </source>
</evidence>
<dbReference type="EMBL" id="BARV01035953">
    <property type="protein sequence ID" value="GAI49021.1"/>
    <property type="molecule type" value="Genomic_DNA"/>
</dbReference>
<sequence length="62" mass="6973">MIGDDIEISVTEVRGKKIRLGIKAPAFIPVNRKEIYQLIQRENLASTRAPGKVDKLISLLKK</sequence>
<name>X1Q2P7_9ZZZZ</name>
<reference evidence="4" key="1">
    <citation type="journal article" date="2014" name="Front. Microbiol.">
        <title>High frequency of phylogenetically diverse reductive dehalogenase-homologous genes in deep subseafloor sedimentary metagenomes.</title>
        <authorList>
            <person name="Kawai M."/>
            <person name="Futagami T."/>
            <person name="Toyoda A."/>
            <person name="Takaki Y."/>
            <person name="Nishi S."/>
            <person name="Hori S."/>
            <person name="Arai W."/>
            <person name="Tsubouchi T."/>
            <person name="Morono Y."/>
            <person name="Uchiyama I."/>
            <person name="Ito T."/>
            <person name="Fujiyama A."/>
            <person name="Inagaki F."/>
            <person name="Takami H."/>
        </authorList>
    </citation>
    <scope>NUCLEOTIDE SEQUENCE</scope>
    <source>
        <strain evidence="4">Expedition CK06-06</strain>
    </source>
</reference>
<dbReference type="GO" id="GO:0006402">
    <property type="term" value="P:mRNA catabolic process"/>
    <property type="evidence" value="ECO:0007669"/>
    <property type="project" value="InterPro"/>
</dbReference>
<dbReference type="GO" id="GO:0005829">
    <property type="term" value="C:cytosol"/>
    <property type="evidence" value="ECO:0007669"/>
    <property type="project" value="TreeGrafter"/>
</dbReference>
<dbReference type="PANTHER" id="PTHR34984">
    <property type="entry name" value="CARBON STORAGE REGULATOR"/>
    <property type="match status" value="1"/>
</dbReference>
<dbReference type="AlphaFoldDB" id="X1Q2P7"/>
<keyword evidence="3" id="KW-0694">RNA-binding</keyword>
<dbReference type="PANTHER" id="PTHR34984:SF1">
    <property type="entry name" value="CARBON STORAGE REGULATOR"/>
    <property type="match status" value="1"/>
</dbReference>
<proteinExistence type="predicted"/>
<dbReference type="Pfam" id="PF02599">
    <property type="entry name" value="CsrA"/>
    <property type="match status" value="1"/>
</dbReference>
<keyword evidence="1" id="KW-0963">Cytoplasm</keyword>
<organism evidence="4">
    <name type="scientific">marine sediment metagenome</name>
    <dbReference type="NCBI Taxonomy" id="412755"/>
    <lineage>
        <taxon>unclassified sequences</taxon>
        <taxon>metagenomes</taxon>
        <taxon>ecological metagenomes</taxon>
    </lineage>
</organism>
<evidence type="ECO:0000256" key="3">
    <source>
        <dbReference type="ARBA" id="ARBA00022884"/>
    </source>
</evidence>
<accession>X1Q2P7</accession>
<dbReference type="Gene3D" id="2.60.40.4380">
    <property type="entry name" value="Translational regulator CsrA"/>
    <property type="match status" value="1"/>
</dbReference>
<protein>
    <recommendedName>
        <fullName evidence="5">Carbon storage regulator</fullName>
    </recommendedName>
</protein>
<dbReference type="SUPFAM" id="SSF117130">
    <property type="entry name" value="CsrA-like"/>
    <property type="match status" value="1"/>
</dbReference>
<evidence type="ECO:0000256" key="1">
    <source>
        <dbReference type="ARBA" id="ARBA00022490"/>
    </source>
</evidence>
<evidence type="ECO:0000256" key="2">
    <source>
        <dbReference type="ARBA" id="ARBA00022845"/>
    </source>
</evidence>
<evidence type="ECO:0000313" key="4">
    <source>
        <dbReference type="EMBL" id="GAI49021.1"/>
    </source>
</evidence>
<dbReference type="InterPro" id="IPR003751">
    <property type="entry name" value="CsrA"/>
</dbReference>
<gene>
    <name evidence="4" type="ORF">S06H3_55972</name>
</gene>
<dbReference type="InterPro" id="IPR036107">
    <property type="entry name" value="CsrA_sf"/>
</dbReference>
<keyword evidence="2" id="KW-0810">Translation regulation</keyword>
<dbReference type="GO" id="GO:0048027">
    <property type="term" value="F:mRNA 5'-UTR binding"/>
    <property type="evidence" value="ECO:0007669"/>
    <property type="project" value="TreeGrafter"/>
</dbReference>
<dbReference type="GO" id="GO:0006109">
    <property type="term" value="P:regulation of carbohydrate metabolic process"/>
    <property type="evidence" value="ECO:0007669"/>
    <property type="project" value="InterPro"/>
</dbReference>
<dbReference type="GO" id="GO:0045947">
    <property type="term" value="P:negative regulation of translational initiation"/>
    <property type="evidence" value="ECO:0007669"/>
    <property type="project" value="TreeGrafter"/>
</dbReference>
<comment type="caution">
    <text evidence="4">The sequence shown here is derived from an EMBL/GenBank/DDBJ whole genome shotgun (WGS) entry which is preliminary data.</text>
</comment>